<organism evidence="1 2">
    <name type="scientific">Wuchereria bancrofti</name>
    <dbReference type="NCBI Taxonomy" id="6293"/>
    <lineage>
        <taxon>Eukaryota</taxon>
        <taxon>Metazoa</taxon>
        <taxon>Ecdysozoa</taxon>
        <taxon>Nematoda</taxon>
        <taxon>Chromadorea</taxon>
        <taxon>Rhabditida</taxon>
        <taxon>Spirurina</taxon>
        <taxon>Spiruromorpha</taxon>
        <taxon>Filarioidea</taxon>
        <taxon>Onchocercidae</taxon>
        <taxon>Wuchereria</taxon>
    </lineage>
</organism>
<proteinExistence type="predicted"/>
<comment type="caution">
    <text evidence="1">The sequence shown here is derived from an EMBL/GenBank/DDBJ whole genome shotgun (WGS) entry which is preliminary data.</text>
</comment>
<dbReference type="Proteomes" id="UP000004810">
    <property type="component" value="Unassembled WGS sequence"/>
</dbReference>
<evidence type="ECO:0000313" key="2">
    <source>
        <dbReference type="Proteomes" id="UP000004810"/>
    </source>
</evidence>
<name>J9AD55_WUCBA</name>
<reference evidence="2" key="1">
    <citation type="submission" date="2012-08" db="EMBL/GenBank/DDBJ databases">
        <title>The Genome Sequence of Wuchereria bancrofti.</title>
        <authorList>
            <person name="Nutman T.B."/>
            <person name="Fink D.L."/>
            <person name="Russ C."/>
            <person name="Young S."/>
            <person name="Zeng Q."/>
            <person name="Koehrsen M."/>
            <person name="Alvarado L."/>
            <person name="Berlin A."/>
            <person name="Chapman S.B."/>
            <person name="Chen Z."/>
            <person name="Freedman E."/>
            <person name="Gellesch M."/>
            <person name="Goldberg J."/>
            <person name="Griggs A."/>
            <person name="Gujja S."/>
            <person name="Heilman E.R."/>
            <person name="Heiman D."/>
            <person name="Hepburn T."/>
            <person name="Howarth C."/>
            <person name="Jen D."/>
            <person name="Larson L."/>
            <person name="Lewis B."/>
            <person name="Mehta T."/>
            <person name="Park D."/>
            <person name="Pearson M."/>
            <person name="Roberts A."/>
            <person name="Saif S."/>
            <person name="Shea T."/>
            <person name="Shenoy N."/>
            <person name="Sisk P."/>
            <person name="Stolte C."/>
            <person name="Sykes S."/>
            <person name="Walk T."/>
            <person name="White J."/>
            <person name="Yandava C."/>
            <person name="Haas B."/>
            <person name="Henn M.R."/>
            <person name="Nusbaum C."/>
            <person name="Birren B."/>
        </authorList>
    </citation>
    <scope>NUCLEOTIDE SEQUENCE [LARGE SCALE GENOMIC DNA]</scope>
    <source>
        <strain evidence="2">NA</strain>
    </source>
</reference>
<accession>J9AD55</accession>
<protein>
    <submittedName>
        <fullName evidence="1">Uncharacterized protein</fullName>
    </submittedName>
</protein>
<dbReference type="AlphaFoldDB" id="J9AD55"/>
<evidence type="ECO:0000313" key="1">
    <source>
        <dbReference type="EMBL" id="EJW71945.1"/>
    </source>
</evidence>
<feature type="non-terminal residue" evidence="1">
    <location>
        <position position="54"/>
    </location>
</feature>
<gene>
    <name evidence="1" type="ORF">WUBG_17148</name>
</gene>
<sequence length="54" mass="6042">MEETSNKVISLATSAFDPSDKEHHEVLIRAIQCTKYILDENRHDSSQAIATLIA</sequence>
<dbReference type="EMBL" id="ADBV01017337">
    <property type="protein sequence ID" value="EJW71945.1"/>
    <property type="molecule type" value="Genomic_DNA"/>
</dbReference>